<evidence type="ECO:0000256" key="2">
    <source>
        <dbReference type="ARBA" id="ARBA00022833"/>
    </source>
</evidence>
<evidence type="ECO:0000256" key="1">
    <source>
        <dbReference type="ARBA" id="ARBA00022723"/>
    </source>
</evidence>
<dbReference type="PROSITE" id="PS50023">
    <property type="entry name" value="LIM_DOMAIN_2"/>
    <property type="match status" value="1"/>
</dbReference>
<evidence type="ECO:0000256" key="4">
    <source>
        <dbReference type="PROSITE-ProRule" id="PRU00125"/>
    </source>
</evidence>
<evidence type="ECO:0000259" key="5">
    <source>
        <dbReference type="PROSITE" id="PS50023"/>
    </source>
</evidence>
<dbReference type="Gene3D" id="2.10.110.10">
    <property type="entry name" value="Cysteine Rich Protein"/>
    <property type="match status" value="1"/>
</dbReference>
<protein>
    <submittedName>
        <fullName evidence="7">LIM zinc-binding domain-containing protein</fullName>
    </submittedName>
</protein>
<dbReference type="CDD" id="cd09443">
    <property type="entry name" value="LIM_Ltd-1"/>
    <property type="match status" value="1"/>
</dbReference>
<dbReference type="AlphaFoldDB" id="A0A7E4W868"/>
<feature type="domain" description="LIM zinc-binding" evidence="5">
    <location>
        <begin position="96"/>
        <end position="163"/>
    </location>
</feature>
<dbReference type="WBParaSite" id="Pan_g8225.t1">
    <property type="protein sequence ID" value="Pan_g8225.t1"/>
    <property type="gene ID" value="Pan_g8225"/>
</dbReference>
<accession>A0A7E4W868</accession>
<keyword evidence="6" id="KW-1185">Reference proteome</keyword>
<evidence type="ECO:0000313" key="6">
    <source>
        <dbReference type="Proteomes" id="UP000492821"/>
    </source>
</evidence>
<dbReference type="InterPro" id="IPR001781">
    <property type="entry name" value="Znf_LIM"/>
</dbReference>
<dbReference type="GO" id="GO:0046872">
    <property type="term" value="F:metal ion binding"/>
    <property type="evidence" value="ECO:0007669"/>
    <property type="project" value="UniProtKB-KW"/>
</dbReference>
<dbReference type="PROSITE" id="PS00478">
    <property type="entry name" value="LIM_DOMAIN_1"/>
    <property type="match status" value="1"/>
</dbReference>
<dbReference type="SMART" id="SM00132">
    <property type="entry name" value="LIM"/>
    <property type="match status" value="1"/>
</dbReference>
<reference evidence="7" key="2">
    <citation type="submission" date="2020-10" db="UniProtKB">
        <authorList>
            <consortium name="WormBaseParasite"/>
        </authorList>
    </citation>
    <scope>IDENTIFICATION</scope>
</reference>
<evidence type="ECO:0000256" key="3">
    <source>
        <dbReference type="ARBA" id="ARBA00023038"/>
    </source>
</evidence>
<dbReference type="Proteomes" id="UP000492821">
    <property type="component" value="Unassembled WGS sequence"/>
</dbReference>
<keyword evidence="1 4" id="KW-0479">Metal-binding</keyword>
<sequence length="193" mass="22105">MSAPDVCFWNTMRSFFSLVIQASIFGLRGSLTAMSCFSMVSLFNFCKHPNSQYPFVNSNSPAFFQRHSRREQASSRTLPSIRLIEMEEARTFAMKEPCFRCKRPTYFNDKMGPLKDGVLFHKGCFKCWICGTRLSLKTYHNNRNDTQDLEVYCAGHVPTPGPHDPIPHRSNLLFSPKTKGDYPHNLMRPAAPN</sequence>
<name>A0A7E4W868_PANRE</name>
<keyword evidence="2 4" id="KW-0862">Zinc</keyword>
<keyword evidence="3 4" id="KW-0440">LIM domain</keyword>
<reference evidence="6" key="1">
    <citation type="journal article" date="2013" name="Genetics">
        <title>The draft genome and transcriptome of Panagrellus redivivus are shaped by the harsh demands of a free-living lifestyle.</title>
        <authorList>
            <person name="Srinivasan J."/>
            <person name="Dillman A.R."/>
            <person name="Macchietto M.G."/>
            <person name="Heikkinen L."/>
            <person name="Lakso M."/>
            <person name="Fracchia K.M."/>
            <person name="Antoshechkin I."/>
            <person name="Mortazavi A."/>
            <person name="Wong G."/>
            <person name="Sternberg P.W."/>
        </authorList>
    </citation>
    <scope>NUCLEOTIDE SEQUENCE [LARGE SCALE GENOMIC DNA]</scope>
    <source>
        <strain evidence="6">MT8872</strain>
    </source>
</reference>
<organism evidence="6 7">
    <name type="scientific">Panagrellus redivivus</name>
    <name type="common">Microworm</name>
    <dbReference type="NCBI Taxonomy" id="6233"/>
    <lineage>
        <taxon>Eukaryota</taxon>
        <taxon>Metazoa</taxon>
        <taxon>Ecdysozoa</taxon>
        <taxon>Nematoda</taxon>
        <taxon>Chromadorea</taxon>
        <taxon>Rhabditida</taxon>
        <taxon>Tylenchina</taxon>
        <taxon>Panagrolaimomorpha</taxon>
        <taxon>Panagrolaimoidea</taxon>
        <taxon>Panagrolaimidae</taxon>
        <taxon>Panagrellus</taxon>
    </lineage>
</organism>
<evidence type="ECO:0000313" key="7">
    <source>
        <dbReference type="WBParaSite" id="Pan_g8225.t1"/>
    </source>
</evidence>
<proteinExistence type="predicted"/>